<dbReference type="InterPro" id="IPR046335">
    <property type="entry name" value="LacI/GalR-like_sensor"/>
</dbReference>
<dbReference type="InterPro" id="IPR010982">
    <property type="entry name" value="Lambda_DNA-bd_dom_sf"/>
</dbReference>
<feature type="domain" description="HTH lacI-type" evidence="4">
    <location>
        <begin position="9"/>
        <end position="63"/>
    </location>
</feature>
<evidence type="ECO:0000313" key="5">
    <source>
        <dbReference type="EMBL" id="EDS00660.1"/>
    </source>
</evidence>
<evidence type="ECO:0000256" key="1">
    <source>
        <dbReference type="ARBA" id="ARBA00023015"/>
    </source>
</evidence>
<dbReference type="Pfam" id="PF13377">
    <property type="entry name" value="Peripla_BP_3"/>
    <property type="match status" value="1"/>
</dbReference>
<dbReference type="Gene3D" id="3.40.50.2300">
    <property type="match status" value="2"/>
</dbReference>
<proteinExistence type="predicted"/>
<gene>
    <name evidence="5" type="ORF">EUBSIR_01581</name>
</gene>
<evidence type="ECO:0000256" key="3">
    <source>
        <dbReference type="ARBA" id="ARBA00023163"/>
    </source>
</evidence>
<dbReference type="GO" id="GO:0000976">
    <property type="term" value="F:transcription cis-regulatory region binding"/>
    <property type="evidence" value="ECO:0007669"/>
    <property type="project" value="TreeGrafter"/>
</dbReference>
<accession>B0MP23</accession>
<evidence type="ECO:0000256" key="2">
    <source>
        <dbReference type="ARBA" id="ARBA00023125"/>
    </source>
</evidence>
<keyword evidence="3" id="KW-0804">Transcription</keyword>
<reference evidence="5" key="2">
    <citation type="submission" date="2014-06" db="EMBL/GenBank/DDBJ databases">
        <title>Draft genome sequence of Eubacterium siraeum (DSM 15702).</title>
        <authorList>
            <person name="Sudarsanam P."/>
            <person name="Ley R."/>
            <person name="Guruge J."/>
            <person name="Turnbaugh P.J."/>
            <person name="Mahowald M."/>
            <person name="Liep D."/>
            <person name="Gordon J."/>
        </authorList>
    </citation>
    <scope>NUCLEOTIDE SEQUENCE</scope>
    <source>
        <strain evidence="5">DSM 15702</strain>
    </source>
</reference>
<dbReference type="InterPro" id="IPR000843">
    <property type="entry name" value="HTH_LacI"/>
</dbReference>
<evidence type="ECO:0000313" key="6">
    <source>
        <dbReference type="Proteomes" id="UP000005326"/>
    </source>
</evidence>
<dbReference type="CDD" id="cd01392">
    <property type="entry name" value="HTH_LacI"/>
    <property type="match status" value="1"/>
</dbReference>
<dbReference type="PROSITE" id="PS50932">
    <property type="entry name" value="HTH_LACI_2"/>
    <property type="match status" value="1"/>
</dbReference>
<dbReference type="SUPFAM" id="SSF47413">
    <property type="entry name" value="lambda repressor-like DNA-binding domains"/>
    <property type="match status" value="1"/>
</dbReference>
<dbReference type="InterPro" id="IPR028082">
    <property type="entry name" value="Peripla_BP_I"/>
</dbReference>
<dbReference type="CDD" id="cd06267">
    <property type="entry name" value="PBP1_LacI_sugar_binding-like"/>
    <property type="match status" value="1"/>
</dbReference>
<keyword evidence="1" id="KW-0805">Transcription regulation</keyword>
<dbReference type="PANTHER" id="PTHR30146">
    <property type="entry name" value="LACI-RELATED TRANSCRIPTIONAL REPRESSOR"/>
    <property type="match status" value="1"/>
</dbReference>
<dbReference type="EMBL" id="ABCA03000047">
    <property type="protein sequence ID" value="EDS00660.1"/>
    <property type="molecule type" value="Genomic_DNA"/>
</dbReference>
<dbReference type="PANTHER" id="PTHR30146:SF120">
    <property type="entry name" value="ALANINE RACEMASE"/>
    <property type="match status" value="1"/>
</dbReference>
<name>B0MP23_9FIRM</name>
<dbReference type="GO" id="GO:0003700">
    <property type="term" value="F:DNA-binding transcription factor activity"/>
    <property type="evidence" value="ECO:0007669"/>
    <property type="project" value="TreeGrafter"/>
</dbReference>
<organism evidence="5 6">
    <name type="scientific">[Eubacterium] siraeum DSM 15702</name>
    <dbReference type="NCBI Taxonomy" id="428128"/>
    <lineage>
        <taxon>Bacteria</taxon>
        <taxon>Bacillati</taxon>
        <taxon>Bacillota</taxon>
        <taxon>Clostridia</taxon>
        <taxon>Eubacteriales</taxon>
        <taxon>Oscillospiraceae</taxon>
        <taxon>Oscillospiraceae incertae sedis</taxon>
    </lineage>
</organism>
<dbReference type="SMART" id="SM00354">
    <property type="entry name" value="HTH_LACI"/>
    <property type="match status" value="1"/>
</dbReference>
<dbReference type="SUPFAM" id="SSF53822">
    <property type="entry name" value="Periplasmic binding protein-like I"/>
    <property type="match status" value="1"/>
</dbReference>
<dbReference type="Gene3D" id="1.10.260.40">
    <property type="entry name" value="lambda repressor-like DNA-binding domains"/>
    <property type="match status" value="1"/>
</dbReference>
<comment type="caution">
    <text evidence="5">The sequence shown here is derived from an EMBL/GenBank/DDBJ whole genome shotgun (WGS) entry which is preliminary data.</text>
</comment>
<keyword evidence="2" id="KW-0238">DNA-binding</keyword>
<dbReference type="Proteomes" id="UP000005326">
    <property type="component" value="Unassembled WGS sequence"/>
</dbReference>
<dbReference type="AlphaFoldDB" id="B0MP23"/>
<evidence type="ECO:0000259" key="4">
    <source>
        <dbReference type="PROSITE" id="PS50932"/>
    </source>
</evidence>
<reference evidence="5" key="1">
    <citation type="submission" date="2007-10" db="EMBL/GenBank/DDBJ databases">
        <authorList>
            <person name="Fulton L."/>
            <person name="Clifton S."/>
            <person name="Fulton B."/>
            <person name="Xu J."/>
            <person name="Minx P."/>
            <person name="Pepin K.H."/>
            <person name="Johnson M."/>
            <person name="Thiruvilangam P."/>
            <person name="Bhonagiri V."/>
            <person name="Nash W.E."/>
            <person name="Mardis E.R."/>
            <person name="Wilson R.K."/>
        </authorList>
    </citation>
    <scope>NUCLEOTIDE SEQUENCE [LARGE SCALE GENOMIC DNA]</scope>
    <source>
        <strain evidence="5">DSM 15702</strain>
    </source>
</reference>
<dbReference type="Pfam" id="PF00356">
    <property type="entry name" value="LacI"/>
    <property type="match status" value="1"/>
</dbReference>
<sequence length="339" mass="36743">MIQTTGEPLTIKDIARLAGCGVSTVSRALNGSNEISEQTKERINEVIRQYNYTPNGNARRMRRSAEKTILLIVNGSSNLFFSPLIEQIQIASSSAGFQIAVNHIDEQEDEVQFASRLCTELRPAGVIFLGGDMRNFKRSFARIKLPCILSTANAEELGFENLSSVSVDDYEGGRAAAEQLFDRGHKKVGILGGDLSSYGPSGLRYGGFCSVCSERGADIPDSELCAYTFSSAYEAAVALYHKCKGMTAVFAMSDIIAVGAVRAFLDMGKRVPEDISVLGFDGIELSEYSNPRIATLAQPIHQISSLSVRMLVNMIEDGAEASHVTLRAQFRSGGSMGRI</sequence>
<keyword evidence="6" id="KW-1185">Reference proteome</keyword>
<protein>
    <submittedName>
        <fullName evidence="5">Transcriptional regulator, LacI family</fullName>
    </submittedName>
</protein>